<name>A0A5B1CAR0_9BACT</name>
<organism evidence="1 2">
    <name type="scientific">Rubripirellula obstinata</name>
    <dbReference type="NCBI Taxonomy" id="406547"/>
    <lineage>
        <taxon>Bacteria</taxon>
        <taxon>Pseudomonadati</taxon>
        <taxon>Planctomycetota</taxon>
        <taxon>Planctomycetia</taxon>
        <taxon>Pirellulales</taxon>
        <taxon>Pirellulaceae</taxon>
        <taxon>Rubripirellula</taxon>
    </lineage>
</organism>
<proteinExistence type="predicted"/>
<dbReference type="Proteomes" id="UP000322699">
    <property type="component" value="Unassembled WGS sequence"/>
</dbReference>
<evidence type="ECO:0000313" key="2">
    <source>
        <dbReference type="Proteomes" id="UP000322699"/>
    </source>
</evidence>
<gene>
    <name evidence="1" type="ORF">LF1_54000</name>
</gene>
<protein>
    <submittedName>
        <fullName evidence="1">Uncharacterized protein</fullName>
    </submittedName>
</protein>
<keyword evidence="2" id="KW-1185">Reference proteome</keyword>
<dbReference type="EMBL" id="VRLW01000003">
    <property type="protein sequence ID" value="KAA1257251.1"/>
    <property type="molecule type" value="Genomic_DNA"/>
</dbReference>
<dbReference type="AlphaFoldDB" id="A0A5B1CAR0"/>
<sequence>MNREFSKSEFWLCPAGRCWIKSDKMARIGAKHERQRTRSDNGSVQRVAGEDLQANGNADHRHSVATVGYPKHGVYGRGSENLRTKYSCDVSAL</sequence>
<reference evidence="1 2" key="1">
    <citation type="submission" date="2019-08" db="EMBL/GenBank/DDBJ databases">
        <title>Deep-cultivation of Planctomycetes and their phenomic and genomic characterization uncovers novel biology.</title>
        <authorList>
            <person name="Wiegand S."/>
            <person name="Jogler M."/>
            <person name="Boedeker C."/>
            <person name="Pinto D."/>
            <person name="Vollmers J."/>
            <person name="Rivas-Marin E."/>
            <person name="Kohn T."/>
            <person name="Peeters S.H."/>
            <person name="Heuer A."/>
            <person name="Rast P."/>
            <person name="Oberbeckmann S."/>
            <person name="Bunk B."/>
            <person name="Jeske O."/>
            <person name="Meyerdierks A."/>
            <person name="Storesund J.E."/>
            <person name="Kallscheuer N."/>
            <person name="Luecker S."/>
            <person name="Lage O.M."/>
            <person name="Pohl T."/>
            <person name="Merkel B.J."/>
            <person name="Hornburger P."/>
            <person name="Mueller R.-W."/>
            <person name="Bruemmer F."/>
            <person name="Labrenz M."/>
            <person name="Spormann A.M."/>
            <person name="Op Den Camp H."/>
            <person name="Overmann J."/>
            <person name="Amann R."/>
            <person name="Jetten M.S.M."/>
            <person name="Mascher T."/>
            <person name="Medema M.H."/>
            <person name="Devos D.P."/>
            <person name="Kaster A.-K."/>
            <person name="Ovreas L."/>
            <person name="Rohde M."/>
            <person name="Galperin M.Y."/>
            <person name="Jogler C."/>
        </authorList>
    </citation>
    <scope>NUCLEOTIDE SEQUENCE [LARGE SCALE GENOMIC DNA]</scope>
    <source>
        <strain evidence="1 2">LF1</strain>
    </source>
</reference>
<evidence type="ECO:0000313" key="1">
    <source>
        <dbReference type="EMBL" id="KAA1257251.1"/>
    </source>
</evidence>
<accession>A0A5B1CAR0</accession>
<comment type="caution">
    <text evidence="1">The sequence shown here is derived from an EMBL/GenBank/DDBJ whole genome shotgun (WGS) entry which is preliminary data.</text>
</comment>